<evidence type="ECO:0000313" key="3">
    <source>
        <dbReference type="Proteomes" id="UP000023464"/>
    </source>
</evidence>
<dbReference type="RefSeq" id="WP_036777338.1">
    <property type="nucleotide sequence ID" value="NZ_CAWLTM010000100.1"/>
</dbReference>
<evidence type="ECO:0000259" key="1">
    <source>
        <dbReference type="Pfam" id="PF21882"/>
    </source>
</evidence>
<name>A0A022PK72_9GAMM</name>
<feature type="domain" description="Putative tail fiber protein gp53-like C-terminal" evidence="1">
    <location>
        <begin position="415"/>
        <end position="494"/>
    </location>
</feature>
<dbReference type="EMBL" id="JFGV01000015">
    <property type="protein sequence ID" value="EYU16051.1"/>
    <property type="molecule type" value="Genomic_DNA"/>
</dbReference>
<reference evidence="2 3" key="1">
    <citation type="submission" date="2014-03" db="EMBL/GenBank/DDBJ databases">
        <title>Draft Genome of Photorhabdus luminescens BA1, an Egyptian Isolate.</title>
        <authorList>
            <person name="Ghazal S."/>
            <person name="Hurst S.G.IV."/>
            <person name="Morris K."/>
            <person name="Thomas K."/>
            <person name="Tisa L.S."/>
        </authorList>
    </citation>
    <scope>NUCLEOTIDE SEQUENCE [LARGE SCALE GENOMIC DNA]</scope>
    <source>
        <strain evidence="2 3">BA1</strain>
    </source>
</reference>
<protein>
    <recommendedName>
        <fullName evidence="1">Putative tail fiber protein gp53-like C-terminal domain-containing protein</fullName>
    </recommendedName>
</protein>
<dbReference type="PATRIC" id="fig|1393736.3.peg.1406"/>
<dbReference type="CDD" id="cd19958">
    <property type="entry name" value="pyocin_knob"/>
    <property type="match status" value="2"/>
</dbReference>
<keyword evidence="3" id="KW-1185">Reference proteome</keyword>
<comment type="caution">
    <text evidence="2">The sequence shown here is derived from an EMBL/GenBank/DDBJ whole genome shotgun (WGS) entry which is preliminary data.</text>
</comment>
<dbReference type="InterPro" id="IPR054075">
    <property type="entry name" value="Gp53-like_C"/>
</dbReference>
<dbReference type="Proteomes" id="UP000023464">
    <property type="component" value="Unassembled WGS sequence"/>
</dbReference>
<dbReference type="Pfam" id="PF21882">
    <property type="entry name" value="Gp53-like_C"/>
    <property type="match status" value="1"/>
</dbReference>
<dbReference type="Gene3D" id="2.60.40.3940">
    <property type="match status" value="1"/>
</dbReference>
<sequence length="494" mass="54546">MSAKNDFKAFSISNDANVVSQDKYEKDQGLQVGFPPDNITSNLLNKVLRQSSTIASVVANFIATQSGSDILDDGDVAKLAEQLNKALKQKITTEVPNASLTQKGVVQLTNVLGDSDILAVTQKLAQEIVNSLRESINAKVPNTRKINGKALSEDITITSQDILGGQAISLGDKADLNSYKTPGIYHQEYDAHAKNGLNYPEFLAGALIVLKSAGTVQRYFVYNSSRVYTRSQFHDNPWTPWTREYNTLNKPNAEDIGAYTKIESDSRYIAGIRKVNGKSLATDVTITSQDILSGQAISLGDNVNLDYCKTPGIYYQDYNAHAKNGVNYPEPLSGSLIVLKAAGVIQRYFVYNSSRVYTRSQFHDNPWTPWAQEYNTLNKPADRVISGYTKAEVDNLVNAKGNKNTALKSVNGWWKCGETGVIYQWGIVNWAAYDTPVNFPIQFPNACVNVSLTLGDKSDLKSSYNVVARQLSVTGFSYWAYETENSAFWFAVGY</sequence>
<organism evidence="2 3">
    <name type="scientific">Photorhabdus aegyptia</name>
    <dbReference type="NCBI Taxonomy" id="2805098"/>
    <lineage>
        <taxon>Bacteria</taxon>
        <taxon>Pseudomonadati</taxon>
        <taxon>Pseudomonadota</taxon>
        <taxon>Gammaproteobacteria</taxon>
        <taxon>Enterobacterales</taxon>
        <taxon>Morganellaceae</taxon>
        <taxon>Photorhabdus</taxon>
    </lineage>
</organism>
<accession>A0A022PK72</accession>
<evidence type="ECO:0000313" key="2">
    <source>
        <dbReference type="EMBL" id="EYU16051.1"/>
    </source>
</evidence>
<gene>
    <name evidence="2" type="ORF">BA1DRAFT_01388</name>
</gene>
<dbReference type="AlphaFoldDB" id="A0A022PK72"/>
<proteinExistence type="predicted"/>